<feature type="coiled-coil region" evidence="1">
    <location>
        <begin position="30"/>
        <end position="64"/>
    </location>
</feature>
<dbReference type="Pfam" id="PF02618">
    <property type="entry name" value="YceG"/>
    <property type="match status" value="1"/>
</dbReference>
<dbReference type="Proteomes" id="UP000185746">
    <property type="component" value="Chromosome"/>
</dbReference>
<organism evidence="2 3">
    <name type="scientific">Sporosarcina ureilytica</name>
    <dbReference type="NCBI Taxonomy" id="298596"/>
    <lineage>
        <taxon>Bacteria</taxon>
        <taxon>Bacillati</taxon>
        <taxon>Bacillota</taxon>
        <taxon>Bacilli</taxon>
        <taxon>Bacillales</taxon>
        <taxon>Caryophanaceae</taxon>
        <taxon>Sporosarcina</taxon>
    </lineage>
</organism>
<reference evidence="2 3" key="1">
    <citation type="submission" date="2016-09" db="EMBL/GenBank/DDBJ databases">
        <title>Complete genome sequence of the Lysinibacillus sphaericus LMG 22257, a specie of Bacillus with ureolytic activity that can effectively biodeposit calcium carbonate.</title>
        <authorList>
            <person name="Yan W."/>
        </authorList>
    </citation>
    <scope>NUCLEOTIDE SEQUENCE [LARGE SCALE GENOMIC DNA]</scope>
    <source>
        <strain evidence="2 3">LMG 22257</strain>
    </source>
</reference>
<evidence type="ECO:0000256" key="1">
    <source>
        <dbReference type="SAM" id="Coils"/>
    </source>
</evidence>
<protein>
    <recommendedName>
        <fullName evidence="4">Aminodeoxychorismate lyase</fullName>
    </recommendedName>
</protein>
<dbReference type="KEGG" id="surl:BI350_10135"/>
<dbReference type="AlphaFoldDB" id="A0A1D8JGN3"/>
<dbReference type="Gene3D" id="3.30.1490.480">
    <property type="entry name" value="Endolytic murein transglycosylase"/>
    <property type="match status" value="1"/>
</dbReference>
<evidence type="ECO:0000313" key="3">
    <source>
        <dbReference type="Proteomes" id="UP000185746"/>
    </source>
</evidence>
<dbReference type="EMBL" id="CP017560">
    <property type="protein sequence ID" value="AOV07856.1"/>
    <property type="molecule type" value="Genomic_DNA"/>
</dbReference>
<dbReference type="RefSeq" id="WP_075528002.1">
    <property type="nucleotide sequence ID" value="NZ_CP017560.1"/>
</dbReference>
<accession>A0A1D8JGN3</accession>
<name>A0A1D8JGN3_9BACL</name>
<dbReference type="InterPro" id="IPR003770">
    <property type="entry name" value="MLTG-like"/>
</dbReference>
<evidence type="ECO:0008006" key="4">
    <source>
        <dbReference type="Google" id="ProtNLM"/>
    </source>
</evidence>
<keyword evidence="3" id="KW-1185">Reference proteome</keyword>
<proteinExistence type="predicted"/>
<gene>
    <name evidence="2" type="ORF">BI350_10135</name>
</gene>
<sequence>MLKDLLRIIGVACILSGIFLYLTTNSPGKESDLQAETNELKHEIAILETKLQATQSELANLQTLTTEANQSKANQQPEIEDANNETTIVETILHIVSGTSSKDVANELANASIIADPEALNAYLKTHDLAKKIQIGEYRLNSSMSIEKISKLITNTQ</sequence>
<evidence type="ECO:0000313" key="2">
    <source>
        <dbReference type="EMBL" id="AOV07856.1"/>
    </source>
</evidence>
<keyword evidence="1" id="KW-0175">Coiled coil</keyword>